<dbReference type="NCBIfam" id="NF007161">
    <property type="entry name" value="PRK09599.1"/>
    <property type="match status" value="1"/>
</dbReference>
<gene>
    <name evidence="5" type="primary">gnd</name>
    <name evidence="5" type="ORF">NSA47_11010</name>
</gene>
<reference evidence="5" key="1">
    <citation type="submission" date="2022-07" db="EMBL/GenBank/DDBJ databases">
        <title>Enhanced cultured diversity of the mouse gut microbiota enables custom-made synthetic communities.</title>
        <authorList>
            <person name="Afrizal A."/>
        </authorList>
    </citation>
    <scope>NUCLEOTIDE SEQUENCE</scope>
    <source>
        <strain evidence="5">DSM 28593</strain>
    </source>
</reference>
<dbReference type="AlphaFoldDB" id="A0AAE3HFA8"/>
<dbReference type="Pfam" id="PF03446">
    <property type="entry name" value="NAD_binding_2"/>
    <property type="match status" value="1"/>
</dbReference>
<sequence>MEIGLIGLGKMGYNIALNMKEKGHRVVAYNRSLEKVKAIEKEGVEGAYSIQELTEKFSGRKAIWIMVPAGSPVDEMIEKLVPHLNEGDIVIDAGNSHYKDTLRRYQELKGKNIDFVDVGTSGGTSGARWGACTMIGAEDDVFQYLEPIFKDICVEKGYLHTGENGTGHFVKMIHNGIEYGMMQAIGEGFEILHTSSFDLNLEKVAQVWNHGSVVRSWLMELTESAFKKRPQLEDITGVIRSSGEGLWTVQEALELKVPAPVITQSLFTRYGSEQQESFSGKVVAALRDEFGGHGVVKHE</sequence>
<dbReference type="Gene3D" id="3.40.50.720">
    <property type="entry name" value="NAD(P)-binding Rossmann-like Domain"/>
    <property type="match status" value="1"/>
</dbReference>
<feature type="domain" description="6-phosphogluconate dehydrogenase C-terminal" evidence="4">
    <location>
        <begin position="167"/>
        <end position="294"/>
    </location>
</feature>
<keyword evidence="6" id="KW-1185">Reference proteome</keyword>
<dbReference type="InterPro" id="IPR008927">
    <property type="entry name" value="6-PGluconate_DH-like_C_sf"/>
</dbReference>
<evidence type="ECO:0000256" key="2">
    <source>
        <dbReference type="ARBA" id="ARBA00023002"/>
    </source>
</evidence>
<dbReference type="PRINTS" id="PR00076">
    <property type="entry name" value="6PGDHDRGNASE"/>
</dbReference>
<dbReference type="NCBIfam" id="TIGR00872">
    <property type="entry name" value="gnd_rel"/>
    <property type="match status" value="1"/>
</dbReference>
<organism evidence="5 6">
    <name type="scientific">Irregularibacter muris</name>
    <dbReference type="NCBI Taxonomy" id="1796619"/>
    <lineage>
        <taxon>Bacteria</taxon>
        <taxon>Bacillati</taxon>
        <taxon>Bacillota</taxon>
        <taxon>Clostridia</taxon>
        <taxon>Eubacteriales</taxon>
        <taxon>Eubacteriaceae</taxon>
        <taxon>Irregularibacter</taxon>
    </lineage>
</organism>
<dbReference type="PANTHER" id="PTHR11811">
    <property type="entry name" value="6-PHOSPHOGLUCONATE DEHYDROGENASE"/>
    <property type="match status" value="1"/>
</dbReference>
<keyword evidence="2" id="KW-0560">Oxidoreductase</keyword>
<evidence type="ECO:0000256" key="3">
    <source>
        <dbReference type="ARBA" id="ARBA00023064"/>
    </source>
</evidence>
<dbReference type="GO" id="GO:0004616">
    <property type="term" value="F:phosphogluconate dehydrogenase (decarboxylating) activity"/>
    <property type="evidence" value="ECO:0007669"/>
    <property type="project" value="InterPro"/>
</dbReference>
<comment type="similarity">
    <text evidence="1">Belongs to the 6-phosphogluconate dehydrogenase family.</text>
</comment>
<evidence type="ECO:0000313" key="5">
    <source>
        <dbReference type="EMBL" id="MCR1899515.1"/>
    </source>
</evidence>
<evidence type="ECO:0000259" key="4">
    <source>
        <dbReference type="SMART" id="SM01350"/>
    </source>
</evidence>
<dbReference type="Gene3D" id="1.10.1040.10">
    <property type="entry name" value="N-(1-d-carboxylethyl)-l-norvaline Dehydrogenase, domain 2"/>
    <property type="match status" value="1"/>
</dbReference>
<protein>
    <submittedName>
        <fullName evidence="5">Decarboxylating 6-phosphogluconate dehydrogenase</fullName>
    </submittedName>
</protein>
<dbReference type="SUPFAM" id="SSF48179">
    <property type="entry name" value="6-phosphogluconate dehydrogenase C-terminal domain-like"/>
    <property type="match status" value="1"/>
</dbReference>
<dbReference type="Proteomes" id="UP001205748">
    <property type="component" value="Unassembled WGS sequence"/>
</dbReference>
<dbReference type="Pfam" id="PF00393">
    <property type="entry name" value="6PGD"/>
    <property type="match status" value="1"/>
</dbReference>
<dbReference type="EMBL" id="JANKAS010000010">
    <property type="protein sequence ID" value="MCR1899515.1"/>
    <property type="molecule type" value="Genomic_DNA"/>
</dbReference>
<dbReference type="InterPro" id="IPR006115">
    <property type="entry name" value="6PGDH_NADP-bd"/>
</dbReference>
<keyword evidence="3" id="KW-0311">Gluconate utilization</keyword>
<dbReference type="GO" id="GO:0006098">
    <property type="term" value="P:pentose-phosphate shunt"/>
    <property type="evidence" value="ECO:0007669"/>
    <property type="project" value="InterPro"/>
</dbReference>
<dbReference type="InterPro" id="IPR006114">
    <property type="entry name" value="6PGDH_C"/>
</dbReference>
<dbReference type="GO" id="GO:0050661">
    <property type="term" value="F:NADP binding"/>
    <property type="evidence" value="ECO:0007669"/>
    <property type="project" value="InterPro"/>
</dbReference>
<dbReference type="GO" id="GO:0019521">
    <property type="term" value="P:D-gluconate metabolic process"/>
    <property type="evidence" value="ECO:0007669"/>
    <property type="project" value="UniProtKB-KW"/>
</dbReference>
<accession>A0AAE3HFA8</accession>
<evidence type="ECO:0000256" key="1">
    <source>
        <dbReference type="ARBA" id="ARBA00008419"/>
    </source>
</evidence>
<dbReference type="SUPFAM" id="SSF51735">
    <property type="entry name" value="NAD(P)-binding Rossmann-fold domains"/>
    <property type="match status" value="1"/>
</dbReference>
<dbReference type="InterPro" id="IPR006183">
    <property type="entry name" value="Pgluconate_DH"/>
</dbReference>
<comment type="caution">
    <text evidence="5">The sequence shown here is derived from an EMBL/GenBank/DDBJ whole genome shotgun (WGS) entry which is preliminary data.</text>
</comment>
<dbReference type="InterPro" id="IPR013328">
    <property type="entry name" value="6PGD_dom2"/>
</dbReference>
<dbReference type="SMART" id="SM01350">
    <property type="entry name" value="6PGD"/>
    <property type="match status" value="1"/>
</dbReference>
<name>A0AAE3HFA8_9FIRM</name>
<dbReference type="InterPro" id="IPR036291">
    <property type="entry name" value="NAD(P)-bd_dom_sf"/>
</dbReference>
<proteinExistence type="inferred from homology"/>
<dbReference type="RefSeq" id="WP_257531966.1">
    <property type="nucleotide sequence ID" value="NZ_JANKAS010000010.1"/>
</dbReference>
<dbReference type="InterPro" id="IPR004849">
    <property type="entry name" value="6DGDH_YqeC"/>
</dbReference>
<evidence type="ECO:0000313" key="6">
    <source>
        <dbReference type="Proteomes" id="UP001205748"/>
    </source>
</evidence>